<dbReference type="SUPFAM" id="SSF56317">
    <property type="entry name" value="Carbon-nitrogen hydrolase"/>
    <property type="match status" value="1"/>
</dbReference>
<protein>
    <recommendedName>
        <fullName evidence="2">CN hydrolase domain-containing protein</fullName>
    </recommendedName>
</protein>
<accession>A0A2N5SVH7</accession>
<dbReference type="Pfam" id="PF00795">
    <property type="entry name" value="CN_hydrolase"/>
    <property type="match status" value="1"/>
</dbReference>
<feature type="domain" description="CN hydrolase" evidence="2">
    <location>
        <begin position="22"/>
        <end position="292"/>
    </location>
</feature>
<evidence type="ECO:0000313" key="3">
    <source>
        <dbReference type="EMBL" id="PLW17239.1"/>
    </source>
</evidence>
<dbReference type="InterPro" id="IPR036526">
    <property type="entry name" value="C-N_Hydrolase_sf"/>
</dbReference>
<dbReference type="InterPro" id="IPR003010">
    <property type="entry name" value="C-N_Hydrolase"/>
</dbReference>
<dbReference type="PROSITE" id="PS50263">
    <property type="entry name" value="CN_HYDROLASE"/>
    <property type="match status" value="1"/>
</dbReference>
<dbReference type="PROSITE" id="PS01227">
    <property type="entry name" value="UPF0012"/>
    <property type="match status" value="1"/>
</dbReference>
<gene>
    <name evidence="3" type="ORF">PCANC_11604</name>
</gene>
<reference evidence="3 4" key="1">
    <citation type="submission" date="2017-11" db="EMBL/GenBank/DDBJ databases">
        <title>De novo assembly and phasing of dikaryotic genomes from two isolates of Puccinia coronata f. sp. avenae, the causal agent of oat crown rust.</title>
        <authorList>
            <person name="Miller M.E."/>
            <person name="Zhang Y."/>
            <person name="Omidvar V."/>
            <person name="Sperschneider J."/>
            <person name="Schwessinger B."/>
            <person name="Raley C."/>
            <person name="Palmer J.M."/>
            <person name="Garnica D."/>
            <person name="Upadhyaya N."/>
            <person name="Rathjen J."/>
            <person name="Taylor J.M."/>
            <person name="Park R.F."/>
            <person name="Dodds P.N."/>
            <person name="Hirsch C.D."/>
            <person name="Kianian S.F."/>
            <person name="Figueroa M."/>
        </authorList>
    </citation>
    <scope>NUCLEOTIDE SEQUENCE [LARGE SCALE GENOMIC DNA]</scope>
    <source>
        <strain evidence="3">12NC29</strain>
    </source>
</reference>
<dbReference type="InterPro" id="IPR001110">
    <property type="entry name" value="UPF0012_CS"/>
</dbReference>
<dbReference type="Proteomes" id="UP000235388">
    <property type="component" value="Unassembled WGS sequence"/>
</dbReference>
<dbReference type="CDD" id="cd07572">
    <property type="entry name" value="nit"/>
    <property type="match status" value="1"/>
</dbReference>
<evidence type="ECO:0000259" key="2">
    <source>
        <dbReference type="PROSITE" id="PS50263"/>
    </source>
</evidence>
<dbReference type="InterPro" id="IPR045254">
    <property type="entry name" value="Nit1/2_C-N_Hydrolase"/>
</dbReference>
<dbReference type="STRING" id="200324.A0A2N5SVH7"/>
<evidence type="ECO:0000313" key="4">
    <source>
        <dbReference type="Proteomes" id="UP000235388"/>
    </source>
</evidence>
<dbReference type="OrthoDB" id="10250282at2759"/>
<comment type="caution">
    <text evidence="3">The sequence shown here is derived from an EMBL/GenBank/DDBJ whole genome shotgun (WGS) entry which is preliminary data.</text>
</comment>
<dbReference type="GO" id="GO:0006541">
    <property type="term" value="P:glutamine metabolic process"/>
    <property type="evidence" value="ECO:0007669"/>
    <property type="project" value="TreeGrafter"/>
</dbReference>
<dbReference type="Gene3D" id="3.60.110.10">
    <property type="entry name" value="Carbon-nitrogen hydrolase"/>
    <property type="match status" value="1"/>
</dbReference>
<keyword evidence="4" id="KW-1185">Reference proteome</keyword>
<proteinExistence type="predicted"/>
<dbReference type="PANTHER" id="PTHR23088">
    <property type="entry name" value="NITRILASE-RELATED"/>
    <property type="match status" value="1"/>
</dbReference>
<name>A0A2N5SVH7_9BASI</name>
<dbReference type="GO" id="GO:0006107">
    <property type="term" value="P:oxaloacetate metabolic process"/>
    <property type="evidence" value="ECO:0007669"/>
    <property type="project" value="TreeGrafter"/>
</dbReference>
<sequence>MASLHTRLMATSNKPSVQGASFNIALIQLGGIGTDKPANLLNARAKIAEAARGNDKGPKPQVVVLPEVFNSPYGSAFFDTYAEVIGWHESNDGSAWDVNNCDSPSIKMLSSAAKEEKVWLFGGSIPERSPDDPKVLYNSAPVFQPDGKLVALHRKLHLFDIDIPNQITFKESETLSAGKAPVTIVETPFGKIGLGICYDIRFPEVAMIAARRGCIAMIYPGAFNLTTGPLHWELLQRARAVDNLMYVAACSPARNPSSGYQAWGHSSIVDPMGRVISTSDETESIVHGKIDIDELITARKGLPVTTQRRFDVYPDVSRPL</sequence>
<dbReference type="GO" id="GO:0005739">
    <property type="term" value="C:mitochondrion"/>
    <property type="evidence" value="ECO:0007669"/>
    <property type="project" value="TreeGrafter"/>
</dbReference>
<dbReference type="AlphaFoldDB" id="A0A2N5SVH7"/>
<evidence type="ECO:0000256" key="1">
    <source>
        <dbReference type="ARBA" id="ARBA00022801"/>
    </source>
</evidence>
<dbReference type="EMBL" id="PGCJ01000853">
    <property type="protein sequence ID" value="PLW17239.1"/>
    <property type="molecule type" value="Genomic_DNA"/>
</dbReference>
<dbReference type="PANTHER" id="PTHR23088:SF30">
    <property type="entry name" value="OMEGA-AMIDASE NIT2"/>
    <property type="match status" value="1"/>
</dbReference>
<dbReference type="GO" id="GO:0050152">
    <property type="term" value="F:omega-amidase activity"/>
    <property type="evidence" value="ECO:0007669"/>
    <property type="project" value="TreeGrafter"/>
</dbReference>
<organism evidence="3 4">
    <name type="scientific">Puccinia coronata f. sp. avenae</name>
    <dbReference type="NCBI Taxonomy" id="200324"/>
    <lineage>
        <taxon>Eukaryota</taxon>
        <taxon>Fungi</taxon>
        <taxon>Dikarya</taxon>
        <taxon>Basidiomycota</taxon>
        <taxon>Pucciniomycotina</taxon>
        <taxon>Pucciniomycetes</taxon>
        <taxon>Pucciniales</taxon>
        <taxon>Pucciniaceae</taxon>
        <taxon>Puccinia</taxon>
    </lineage>
</organism>
<dbReference type="GO" id="GO:0006528">
    <property type="term" value="P:asparagine metabolic process"/>
    <property type="evidence" value="ECO:0007669"/>
    <property type="project" value="TreeGrafter"/>
</dbReference>
<keyword evidence="1" id="KW-0378">Hydrolase</keyword>